<comment type="caution">
    <text evidence="2">The sequence shown here is derived from an EMBL/GenBank/DDBJ whole genome shotgun (WGS) entry which is preliminary data.</text>
</comment>
<proteinExistence type="predicted"/>
<evidence type="ECO:0000313" key="2">
    <source>
        <dbReference type="EMBL" id="KAH7240937.1"/>
    </source>
</evidence>
<gene>
    <name evidence="2" type="ORF">BKA55DRAFT_576070</name>
</gene>
<feature type="chain" id="PRO_5040502589" description="Secreted protein" evidence="1">
    <location>
        <begin position="16"/>
        <end position="95"/>
    </location>
</feature>
<sequence>MIADAILCLLGCVTSYSLYPESHNARLIREESTCSGLVLRLRLSGTEWRCRRGLAYPREHAKQPTLSEYVVHFLGYIIHSRFKFDSLIGSDRDGA</sequence>
<evidence type="ECO:0008006" key="4">
    <source>
        <dbReference type="Google" id="ProtNLM"/>
    </source>
</evidence>
<dbReference type="EMBL" id="JAGMUX010000013">
    <property type="protein sequence ID" value="KAH7240937.1"/>
    <property type="molecule type" value="Genomic_DNA"/>
</dbReference>
<dbReference type="Proteomes" id="UP000720189">
    <property type="component" value="Unassembled WGS sequence"/>
</dbReference>
<evidence type="ECO:0000256" key="1">
    <source>
        <dbReference type="SAM" id="SignalP"/>
    </source>
</evidence>
<organism evidence="2 3">
    <name type="scientific">Fusarium redolens</name>
    <dbReference type="NCBI Taxonomy" id="48865"/>
    <lineage>
        <taxon>Eukaryota</taxon>
        <taxon>Fungi</taxon>
        <taxon>Dikarya</taxon>
        <taxon>Ascomycota</taxon>
        <taxon>Pezizomycotina</taxon>
        <taxon>Sordariomycetes</taxon>
        <taxon>Hypocreomycetidae</taxon>
        <taxon>Hypocreales</taxon>
        <taxon>Nectriaceae</taxon>
        <taxon>Fusarium</taxon>
        <taxon>Fusarium redolens species complex</taxon>
    </lineage>
</organism>
<dbReference type="AlphaFoldDB" id="A0A9P9GN42"/>
<feature type="signal peptide" evidence="1">
    <location>
        <begin position="1"/>
        <end position="15"/>
    </location>
</feature>
<dbReference type="RefSeq" id="XP_046046451.1">
    <property type="nucleotide sequence ID" value="XM_046193454.1"/>
</dbReference>
<keyword evidence="3" id="KW-1185">Reference proteome</keyword>
<keyword evidence="1" id="KW-0732">Signal</keyword>
<protein>
    <recommendedName>
        <fullName evidence="4">Secreted protein</fullName>
    </recommendedName>
</protein>
<dbReference type="GeneID" id="70223408"/>
<evidence type="ECO:0000313" key="3">
    <source>
        <dbReference type="Proteomes" id="UP000720189"/>
    </source>
</evidence>
<accession>A0A9P9GN42</accession>
<name>A0A9P9GN42_FUSRE</name>
<reference evidence="2" key="1">
    <citation type="journal article" date="2021" name="Nat. Commun.">
        <title>Genetic determinants of endophytism in the Arabidopsis root mycobiome.</title>
        <authorList>
            <person name="Mesny F."/>
            <person name="Miyauchi S."/>
            <person name="Thiergart T."/>
            <person name="Pickel B."/>
            <person name="Atanasova L."/>
            <person name="Karlsson M."/>
            <person name="Huettel B."/>
            <person name="Barry K.W."/>
            <person name="Haridas S."/>
            <person name="Chen C."/>
            <person name="Bauer D."/>
            <person name="Andreopoulos W."/>
            <person name="Pangilinan J."/>
            <person name="LaButti K."/>
            <person name="Riley R."/>
            <person name="Lipzen A."/>
            <person name="Clum A."/>
            <person name="Drula E."/>
            <person name="Henrissat B."/>
            <person name="Kohler A."/>
            <person name="Grigoriev I.V."/>
            <person name="Martin F.M."/>
            <person name="Hacquard S."/>
        </authorList>
    </citation>
    <scope>NUCLEOTIDE SEQUENCE</scope>
    <source>
        <strain evidence="2">MPI-CAGE-AT-0023</strain>
    </source>
</reference>